<dbReference type="RefSeq" id="WP_345496970.1">
    <property type="nucleotide sequence ID" value="NZ_BAABJM010000003.1"/>
</dbReference>
<sequence length="424" mass="42670">MNLHDLASIGNALTTLIAGEGIPAPTHPGDVQGEYNRQRDGVRGKAGDIGFEGDFRPQSVTHTDEFERHDVSALRAKVDAIDLAAVNDLSTAWQTIGDRAKTSLDTFTAAMARATDDSIWRGEARDAVAKGVADYSAGATQLANSAHLTGSKVAELATGLEPTKQLVPHAPDDRSWMNNARHWVAGRGWRSNGEAQDTAKREAVRVLSTVYAPVIRESDTNVPVIPKPEHVVSPPPGPAPGPGPGPTGPGPGPGAVPPGGSQPGEQPAAPDAQTTPAGTGQPDTQGAPKPEAPATNPASTTAASTPSGTPTTPGAPTAPGMPGSPSRGVPAPSPGLPGGMPPQPGQSLPGKPGAPAGPAAAVAGRQAAAARGAMGPGMGPGMAGNKKDDESSKGAPDYLITKEHGEEVTGLDSLTPTVPPVIGE</sequence>
<feature type="compositionally biased region" description="Low complexity" evidence="1">
    <location>
        <begin position="263"/>
        <end position="280"/>
    </location>
</feature>
<name>A0ABP9KIB9_9NOCA</name>
<dbReference type="EMBL" id="BAABJM010000003">
    <property type="protein sequence ID" value="GAA5059043.1"/>
    <property type="molecule type" value="Genomic_DNA"/>
</dbReference>
<dbReference type="InterPro" id="IPR038332">
    <property type="entry name" value="PPE_sf"/>
</dbReference>
<feature type="compositionally biased region" description="Low complexity" evidence="1">
    <location>
        <begin position="345"/>
        <end position="373"/>
    </location>
</feature>
<evidence type="ECO:0000313" key="2">
    <source>
        <dbReference type="EMBL" id="GAA5059043.1"/>
    </source>
</evidence>
<evidence type="ECO:0000313" key="3">
    <source>
        <dbReference type="Proteomes" id="UP001500603"/>
    </source>
</evidence>
<organism evidence="2 3">
    <name type="scientific">Nocardia callitridis</name>
    <dbReference type="NCBI Taxonomy" id="648753"/>
    <lineage>
        <taxon>Bacteria</taxon>
        <taxon>Bacillati</taxon>
        <taxon>Actinomycetota</taxon>
        <taxon>Actinomycetes</taxon>
        <taxon>Mycobacteriales</taxon>
        <taxon>Nocardiaceae</taxon>
        <taxon>Nocardia</taxon>
    </lineage>
</organism>
<evidence type="ECO:0000256" key="1">
    <source>
        <dbReference type="SAM" id="MobiDB-lite"/>
    </source>
</evidence>
<feature type="region of interest" description="Disordered" evidence="1">
    <location>
        <begin position="221"/>
        <end position="424"/>
    </location>
</feature>
<comment type="caution">
    <text evidence="2">The sequence shown here is derived from an EMBL/GenBank/DDBJ whole genome shotgun (WGS) entry which is preliminary data.</text>
</comment>
<feature type="region of interest" description="Disordered" evidence="1">
    <location>
        <begin position="20"/>
        <end position="57"/>
    </location>
</feature>
<gene>
    <name evidence="2" type="ORF">GCM10023318_39100</name>
</gene>
<feature type="compositionally biased region" description="Pro residues" evidence="1">
    <location>
        <begin position="233"/>
        <end position="256"/>
    </location>
</feature>
<reference evidence="3" key="1">
    <citation type="journal article" date="2019" name="Int. J. Syst. Evol. Microbiol.">
        <title>The Global Catalogue of Microorganisms (GCM) 10K type strain sequencing project: providing services to taxonomists for standard genome sequencing and annotation.</title>
        <authorList>
            <consortium name="The Broad Institute Genomics Platform"/>
            <consortium name="The Broad Institute Genome Sequencing Center for Infectious Disease"/>
            <person name="Wu L."/>
            <person name="Ma J."/>
        </authorList>
    </citation>
    <scope>NUCLEOTIDE SEQUENCE [LARGE SCALE GENOMIC DNA]</scope>
    <source>
        <strain evidence="3">JCM 18298</strain>
    </source>
</reference>
<dbReference type="Proteomes" id="UP001500603">
    <property type="component" value="Unassembled WGS sequence"/>
</dbReference>
<dbReference type="Gene3D" id="1.20.1260.20">
    <property type="entry name" value="PPE superfamily"/>
    <property type="match status" value="1"/>
</dbReference>
<keyword evidence="3" id="KW-1185">Reference proteome</keyword>
<protein>
    <submittedName>
        <fullName evidence="2">Uncharacterized protein</fullName>
    </submittedName>
</protein>
<proteinExistence type="predicted"/>
<feature type="compositionally biased region" description="Pro residues" evidence="1">
    <location>
        <begin position="331"/>
        <end position="344"/>
    </location>
</feature>
<accession>A0ABP9KIB9</accession>
<feature type="compositionally biased region" description="Low complexity" evidence="1">
    <location>
        <begin position="292"/>
        <end position="326"/>
    </location>
</feature>
<feature type="compositionally biased region" description="Basic and acidic residues" evidence="1">
    <location>
        <begin position="36"/>
        <end position="46"/>
    </location>
</feature>